<dbReference type="Proteomes" id="UP000247389">
    <property type="component" value="Unassembled WGS sequence"/>
</dbReference>
<dbReference type="Proteomes" id="UP000295472">
    <property type="component" value="Unassembled WGS sequence"/>
</dbReference>
<organism evidence="10 12">
    <name type="scientific">Halanaerobium congolense</name>
    <dbReference type="NCBI Taxonomy" id="54121"/>
    <lineage>
        <taxon>Bacteria</taxon>
        <taxon>Bacillati</taxon>
        <taxon>Bacillota</taxon>
        <taxon>Clostridia</taxon>
        <taxon>Halanaerobiales</taxon>
        <taxon>Halanaerobiaceae</taxon>
        <taxon>Halanaerobium</taxon>
    </lineage>
</organism>
<reference evidence="10 12" key="1">
    <citation type="submission" date="2016-10" db="EMBL/GenBank/DDBJ databases">
        <authorList>
            <person name="de Groot N.N."/>
        </authorList>
    </citation>
    <scope>NUCLEOTIDE SEQUENCE [LARGE SCALE GENOMIC DNA]</scope>
    <source>
        <strain evidence="10 12">WG7</strain>
    </source>
</reference>
<dbReference type="InterPro" id="IPR050090">
    <property type="entry name" value="Tyrosine_recombinase_XerCD"/>
</dbReference>
<evidence type="ECO:0000259" key="7">
    <source>
        <dbReference type="PROSITE" id="PS51898"/>
    </source>
</evidence>
<comment type="similarity">
    <text evidence="2">Belongs to the 'phage' integrase family.</text>
</comment>
<dbReference type="InterPro" id="IPR013762">
    <property type="entry name" value="Integrase-like_cat_sf"/>
</dbReference>
<accession>A0A1G8MSE9</accession>
<evidence type="ECO:0000256" key="4">
    <source>
        <dbReference type="ARBA" id="ARBA00023125"/>
    </source>
</evidence>
<evidence type="ECO:0000313" key="14">
    <source>
        <dbReference type="Proteomes" id="UP000295472"/>
    </source>
</evidence>
<proteinExistence type="inferred from homology"/>
<dbReference type="SUPFAM" id="SSF56349">
    <property type="entry name" value="DNA breaking-rejoining enzymes"/>
    <property type="match status" value="1"/>
</dbReference>
<evidence type="ECO:0000256" key="2">
    <source>
        <dbReference type="ARBA" id="ARBA00008857"/>
    </source>
</evidence>
<protein>
    <submittedName>
        <fullName evidence="10">Site-specific recombinase XerD</fullName>
    </submittedName>
</protein>
<dbReference type="AlphaFoldDB" id="A0A1G8MSE9"/>
<evidence type="ECO:0000313" key="11">
    <source>
        <dbReference type="EMBL" id="TDX46532.1"/>
    </source>
</evidence>
<dbReference type="Pfam" id="PF14657">
    <property type="entry name" value="Arm-DNA-bind_4"/>
    <property type="match status" value="1"/>
</dbReference>
<dbReference type="Proteomes" id="UP000198945">
    <property type="component" value="Unassembled WGS sequence"/>
</dbReference>
<evidence type="ECO:0000256" key="5">
    <source>
        <dbReference type="ARBA" id="ARBA00023172"/>
    </source>
</evidence>
<dbReference type="CDD" id="cd01189">
    <property type="entry name" value="INT_ICEBs1_C_like"/>
    <property type="match status" value="1"/>
</dbReference>
<keyword evidence="4 6" id="KW-0238">DNA-binding</keyword>
<comment type="function">
    <text evidence="1">Site-specific tyrosine recombinase, which acts by catalyzing the cutting and rejoining of the recombining DNA molecules.</text>
</comment>
<dbReference type="InterPro" id="IPR004107">
    <property type="entry name" value="Integrase_SAM-like_N"/>
</dbReference>
<dbReference type="Gene3D" id="1.10.443.10">
    <property type="entry name" value="Intergrase catalytic core"/>
    <property type="match status" value="1"/>
</dbReference>
<sequence>MGSFKKLKSGNWQAQVYIGKDPETGKTMREYKTFTRKRDAKKWARKMELQADQGVVVQTDMTVKDLLLKWFEEYAVVQTEKTTHDRYEIILKTHLIPALGHIKLKELSPAHIRVYLQKKRKDGRKDGKEGGLSEATLLKHYKKLKQALSFAVRNRYIAANPADPVEAPKIDRRRNNTIVALTKEEISKLLDVAKEDDPLLHDFIYLAVHTGMRKSELLGLEWDNVDFENKKIRVRQALVGEKGNGSVLRESTKTANSNRNIDITDEIVEVLKKRKEKQKEFKEFLGDNYHDEYNLVFCKEDGEKYYPDRYNVRYAELRDKAGLDKEKTLHTLRHTHASILLQLNEHPKIVQERLGHASITQTMDTYSHLIPTLQAEAAEKASKFLDA</sequence>
<keyword evidence="3" id="KW-0229">DNA integration</keyword>
<dbReference type="PANTHER" id="PTHR30349:SF91">
    <property type="entry name" value="INTA PROTEIN"/>
    <property type="match status" value="1"/>
</dbReference>
<dbReference type="PANTHER" id="PTHR30349">
    <property type="entry name" value="PHAGE INTEGRASE-RELATED"/>
    <property type="match status" value="1"/>
</dbReference>
<dbReference type="InterPro" id="IPR010998">
    <property type="entry name" value="Integrase_recombinase_N"/>
</dbReference>
<reference evidence="11 14" key="2">
    <citation type="submission" date="2019-03" db="EMBL/GenBank/DDBJ databases">
        <title>Subsurface microbial communities from deep shales in Ohio and West Virginia, USA.</title>
        <authorList>
            <person name="Wrighton K."/>
        </authorList>
    </citation>
    <scope>NUCLEOTIDE SEQUENCE [LARGE SCALE GENOMIC DNA]</scope>
    <source>
        <strain evidence="11 14">DSMZ 11287</strain>
        <strain evidence="9 13">MSL28</strain>
    </source>
</reference>
<dbReference type="GeneID" id="57012020"/>
<dbReference type="InterPro" id="IPR011010">
    <property type="entry name" value="DNA_brk_join_enz"/>
</dbReference>
<dbReference type="InterPro" id="IPR044068">
    <property type="entry name" value="CB"/>
</dbReference>
<dbReference type="PROSITE" id="PS51900">
    <property type="entry name" value="CB"/>
    <property type="match status" value="1"/>
</dbReference>
<dbReference type="EMBL" id="QICM01000010">
    <property type="protein sequence ID" value="PXV66726.1"/>
    <property type="molecule type" value="Genomic_DNA"/>
</dbReference>
<feature type="domain" description="Tyr recombinase" evidence="7">
    <location>
        <begin position="176"/>
        <end position="379"/>
    </location>
</feature>
<dbReference type="Pfam" id="PF00589">
    <property type="entry name" value="Phage_integrase"/>
    <property type="match status" value="1"/>
</dbReference>
<evidence type="ECO:0000313" key="9">
    <source>
        <dbReference type="EMBL" id="PXV66726.1"/>
    </source>
</evidence>
<evidence type="ECO:0000256" key="6">
    <source>
        <dbReference type="PROSITE-ProRule" id="PRU01248"/>
    </source>
</evidence>
<evidence type="ECO:0000256" key="3">
    <source>
        <dbReference type="ARBA" id="ARBA00022908"/>
    </source>
</evidence>
<dbReference type="GO" id="GO:0006310">
    <property type="term" value="P:DNA recombination"/>
    <property type="evidence" value="ECO:0007669"/>
    <property type="project" value="UniProtKB-KW"/>
</dbReference>
<keyword evidence="5" id="KW-0233">DNA recombination</keyword>
<dbReference type="GO" id="GO:0003677">
    <property type="term" value="F:DNA binding"/>
    <property type="evidence" value="ECO:0007669"/>
    <property type="project" value="UniProtKB-UniRule"/>
</dbReference>
<dbReference type="RefSeq" id="WP_089716845.1">
    <property type="nucleotide sequence ID" value="NZ_FNEH01000012.1"/>
</dbReference>
<dbReference type="EMBL" id="SOEF01000005">
    <property type="protein sequence ID" value="TDX46532.1"/>
    <property type="molecule type" value="Genomic_DNA"/>
</dbReference>
<dbReference type="Pfam" id="PF14659">
    <property type="entry name" value="Phage_int_SAM_3"/>
    <property type="match status" value="1"/>
</dbReference>
<dbReference type="InterPro" id="IPR028259">
    <property type="entry name" value="AP2-like_int_N"/>
</dbReference>
<feature type="domain" description="Core-binding (CB)" evidence="8">
    <location>
        <begin position="61"/>
        <end position="152"/>
    </location>
</feature>
<evidence type="ECO:0000259" key="8">
    <source>
        <dbReference type="PROSITE" id="PS51900"/>
    </source>
</evidence>
<dbReference type="InterPro" id="IPR002104">
    <property type="entry name" value="Integrase_catalytic"/>
</dbReference>
<name>A0A1G8MSE9_9FIRM</name>
<dbReference type="PROSITE" id="PS51898">
    <property type="entry name" value="TYR_RECOMBINASE"/>
    <property type="match status" value="1"/>
</dbReference>
<evidence type="ECO:0000313" key="12">
    <source>
        <dbReference type="Proteomes" id="UP000198945"/>
    </source>
</evidence>
<evidence type="ECO:0000256" key="1">
    <source>
        <dbReference type="ARBA" id="ARBA00003283"/>
    </source>
</evidence>
<dbReference type="GO" id="GO:0015074">
    <property type="term" value="P:DNA integration"/>
    <property type="evidence" value="ECO:0007669"/>
    <property type="project" value="UniProtKB-KW"/>
</dbReference>
<evidence type="ECO:0000313" key="10">
    <source>
        <dbReference type="EMBL" id="SDI70852.1"/>
    </source>
</evidence>
<evidence type="ECO:0000313" key="13">
    <source>
        <dbReference type="Proteomes" id="UP000247389"/>
    </source>
</evidence>
<dbReference type="Gene3D" id="1.10.150.130">
    <property type="match status" value="1"/>
</dbReference>
<dbReference type="EMBL" id="FNEH01000012">
    <property type="protein sequence ID" value="SDI70852.1"/>
    <property type="molecule type" value="Genomic_DNA"/>
</dbReference>
<gene>
    <name evidence="11" type="ORF">C7954_10550</name>
    <name evidence="9" type="ORF">C8C78_11064</name>
    <name evidence="10" type="ORF">SAMN04515654_11251</name>
</gene>